<proteinExistence type="predicted"/>
<dbReference type="RefSeq" id="WP_348262598.1">
    <property type="nucleotide sequence ID" value="NZ_CP121196.1"/>
</dbReference>
<keyword evidence="1" id="KW-0472">Membrane</keyword>
<dbReference type="EMBL" id="CP121196">
    <property type="protein sequence ID" value="XBH17368.1"/>
    <property type="molecule type" value="Genomic_DNA"/>
</dbReference>
<evidence type="ECO:0000313" key="2">
    <source>
        <dbReference type="EMBL" id="XBH17368.1"/>
    </source>
</evidence>
<keyword evidence="1" id="KW-0812">Transmembrane</keyword>
<gene>
    <name evidence="2" type="ORF">P8935_22730</name>
</gene>
<sequence length="133" mass="13744">MISKSHRWRPALFTDFFMDLLAALLVAVFLPAAGFESFLAGDFLAGTFLAAFFALAFFAAGFAVLAVGSFLSISETAAIAPPTAVLTAPATSDAIAIPTPTVSPALSTIVFFAILTPSDLCSCAVTDCRGISE</sequence>
<accession>A0AAU7DJV9</accession>
<keyword evidence="1" id="KW-1133">Transmembrane helix</keyword>
<organism evidence="2">
    <name type="scientific">Telmatobacter sp. DSM 110680</name>
    <dbReference type="NCBI Taxonomy" id="3036704"/>
    <lineage>
        <taxon>Bacteria</taxon>
        <taxon>Pseudomonadati</taxon>
        <taxon>Acidobacteriota</taxon>
        <taxon>Terriglobia</taxon>
        <taxon>Terriglobales</taxon>
        <taxon>Acidobacteriaceae</taxon>
        <taxon>Telmatobacter</taxon>
    </lineage>
</organism>
<dbReference type="AlphaFoldDB" id="A0AAU7DJV9"/>
<name>A0AAU7DJV9_9BACT</name>
<reference evidence="2" key="1">
    <citation type="submission" date="2023-03" db="EMBL/GenBank/DDBJ databases">
        <title>Edaphobacter sp.</title>
        <authorList>
            <person name="Huber K.J."/>
            <person name="Papendorf J."/>
            <person name="Pilke C."/>
            <person name="Bunk B."/>
            <person name="Sproeer C."/>
            <person name="Pester M."/>
        </authorList>
    </citation>
    <scope>NUCLEOTIDE SEQUENCE</scope>
    <source>
        <strain evidence="2">DSM 110680</strain>
    </source>
</reference>
<feature type="transmembrane region" description="Helical" evidence="1">
    <location>
        <begin position="44"/>
        <end position="67"/>
    </location>
</feature>
<protein>
    <submittedName>
        <fullName evidence="2">Uncharacterized protein</fullName>
    </submittedName>
</protein>
<evidence type="ECO:0000256" key="1">
    <source>
        <dbReference type="SAM" id="Phobius"/>
    </source>
</evidence>